<dbReference type="GO" id="GO:0016787">
    <property type="term" value="F:hydrolase activity"/>
    <property type="evidence" value="ECO:0007669"/>
    <property type="project" value="UniProtKB-KW"/>
</dbReference>
<keyword evidence="4" id="KW-1185">Reference proteome</keyword>
<evidence type="ECO:0000313" key="3">
    <source>
        <dbReference type="EMBL" id="MFC3034866.1"/>
    </source>
</evidence>
<accession>A0ABV7CQN8</accession>
<dbReference type="InterPro" id="IPR050570">
    <property type="entry name" value="Cell_wall_metabolism_enzyme"/>
</dbReference>
<dbReference type="RefSeq" id="WP_377128957.1">
    <property type="nucleotide sequence ID" value="NZ_JBHRSD010000048.1"/>
</dbReference>
<reference evidence="4" key="1">
    <citation type="journal article" date="2019" name="Int. J. Syst. Evol. Microbiol.">
        <title>The Global Catalogue of Microorganisms (GCM) 10K type strain sequencing project: providing services to taxonomists for standard genome sequencing and annotation.</title>
        <authorList>
            <consortium name="The Broad Institute Genomics Platform"/>
            <consortium name="The Broad Institute Genome Sequencing Center for Infectious Disease"/>
            <person name="Wu L."/>
            <person name="Ma J."/>
        </authorList>
    </citation>
    <scope>NUCLEOTIDE SEQUENCE [LARGE SCALE GENOMIC DNA]</scope>
    <source>
        <strain evidence="4">KCTC 42730</strain>
    </source>
</reference>
<evidence type="ECO:0000256" key="1">
    <source>
        <dbReference type="SAM" id="SignalP"/>
    </source>
</evidence>
<dbReference type="CDD" id="cd12797">
    <property type="entry name" value="M23_peptidase"/>
    <property type="match status" value="1"/>
</dbReference>
<dbReference type="Proteomes" id="UP001595453">
    <property type="component" value="Unassembled WGS sequence"/>
</dbReference>
<evidence type="ECO:0000313" key="4">
    <source>
        <dbReference type="Proteomes" id="UP001595453"/>
    </source>
</evidence>
<organism evidence="3 4">
    <name type="scientific">Pseudoalteromonas fenneropenaei</name>
    <dbReference type="NCBI Taxonomy" id="1737459"/>
    <lineage>
        <taxon>Bacteria</taxon>
        <taxon>Pseudomonadati</taxon>
        <taxon>Pseudomonadota</taxon>
        <taxon>Gammaproteobacteria</taxon>
        <taxon>Alteromonadales</taxon>
        <taxon>Pseudoalteromonadaceae</taxon>
        <taxon>Pseudoalteromonas</taxon>
    </lineage>
</organism>
<evidence type="ECO:0000259" key="2">
    <source>
        <dbReference type="Pfam" id="PF01551"/>
    </source>
</evidence>
<dbReference type="InterPro" id="IPR016047">
    <property type="entry name" value="M23ase_b-sheet_dom"/>
</dbReference>
<dbReference type="Gene3D" id="2.70.70.10">
    <property type="entry name" value="Glucose Permease (Domain IIA)"/>
    <property type="match status" value="1"/>
</dbReference>
<feature type="signal peptide" evidence="1">
    <location>
        <begin position="1"/>
        <end position="19"/>
    </location>
</feature>
<feature type="domain" description="M23ase beta-sheet core" evidence="2">
    <location>
        <begin position="65"/>
        <end position="161"/>
    </location>
</feature>
<gene>
    <name evidence="3" type="ORF">ACFOEE_20365</name>
</gene>
<dbReference type="EC" id="3.4.24.-" evidence="3"/>
<keyword evidence="1" id="KW-0732">Signal</keyword>
<dbReference type="PANTHER" id="PTHR21666">
    <property type="entry name" value="PEPTIDASE-RELATED"/>
    <property type="match status" value="1"/>
</dbReference>
<comment type="caution">
    <text evidence="3">The sequence shown here is derived from an EMBL/GenBank/DDBJ whole genome shotgun (WGS) entry which is preliminary data.</text>
</comment>
<dbReference type="PROSITE" id="PS51257">
    <property type="entry name" value="PROKAR_LIPOPROTEIN"/>
    <property type="match status" value="1"/>
</dbReference>
<dbReference type="Pfam" id="PF01551">
    <property type="entry name" value="Peptidase_M23"/>
    <property type="match status" value="1"/>
</dbReference>
<dbReference type="InterPro" id="IPR011055">
    <property type="entry name" value="Dup_hybrid_motif"/>
</dbReference>
<proteinExistence type="predicted"/>
<feature type="chain" id="PRO_5046162623" evidence="1">
    <location>
        <begin position="20"/>
        <end position="200"/>
    </location>
</feature>
<sequence length="200" mass="21520">MKSPLVAATFLTASLSACSAPEIDCAVFPAQSNSLYTLPYEVGTAWDVYAATEHYRSANQGVGTYAIDFVMPIGTKVLAARDGEVVSVQAGFKDGNNEDLKENYVFIKHSDGTIGRYFHLMYNGELVKQGDQVTAGEVIALSGNTGQSGGPHLHFDVQQCGPNLPPHYNRLPCGQTLPLTFKNTKEHSCGLKAGEKYTAL</sequence>
<name>A0ABV7CQN8_9GAMM</name>
<dbReference type="SUPFAM" id="SSF51261">
    <property type="entry name" value="Duplicated hybrid motif"/>
    <property type="match status" value="1"/>
</dbReference>
<dbReference type="PANTHER" id="PTHR21666:SF294">
    <property type="entry name" value="PEPTIDASE M23"/>
    <property type="match status" value="1"/>
</dbReference>
<dbReference type="EMBL" id="JBHRSD010000048">
    <property type="protein sequence ID" value="MFC3034866.1"/>
    <property type="molecule type" value="Genomic_DNA"/>
</dbReference>
<keyword evidence="3" id="KW-0378">Hydrolase</keyword>
<protein>
    <submittedName>
        <fullName evidence="3">M23 family metallopeptidase</fullName>
        <ecNumber evidence="3">3.4.24.-</ecNumber>
    </submittedName>
</protein>